<dbReference type="RefSeq" id="WP_066237389.1">
    <property type="nucleotide sequence ID" value="NZ_LSGP01000005.1"/>
</dbReference>
<proteinExistence type="inferred from homology"/>
<comment type="catalytic activity">
    <reaction evidence="6">
        <text>apo-[citrate lyase ACP] + 2'-(5''-triphospho-alpha-D-ribosyl)-3'-dephospho-CoA = holo-[citrate lyase ACP] + diphosphate</text>
        <dbReference type="Rhea" id="RHEA:16333"/>
        <dbReference type="Rhea" id="RHEA-COMP:10157"/>
        <dbReference type="Rhea" id="RHEA-COMP:10158"/>
        <dbReference type="ChEBI" id="CHEBI:29999"/>
        <dbReference type="ChEBI" id="CHEBI:33019"/>
        <dbReference type="ChEBI" id="CHEBI:61378"/>
        <dbReference type="ChEBI" id="CHEBI:82683"/>
        <dbReference type="EC" id="2.7.7.61"/>
    </reaction>
</comment>
<evidence type="ECO:0000256" key="4">
    <source>
        <dbReference type="ARBA" id="ARBA00022741"/>
    </source>
</evidence>
<gene>
    <name evidence="7" type="primary">citG</name>
    <name evidence="8" type="ORF">AXX12_16790</name>
</gene>
<comment type="similarity">
    <text evidence="7">Belongs to the CitG/MdcB family.</text>
</comment>
<keyword evidence="9" id="KW-1185">Reference proteome</keyword>
<dbReference type="InterPro" id="IPR017551">
    <property type="entry name" value="TriPribosyl-deP-CoA_syn_CitG"/>
</dbReference>
<dbReference type="GO" id="GO:0005524">
    <property type="term" value="F:ATP binding"/>
    <property type="evidence" value="ECO:0007669"/>
    <property type="project" value="UniProtKB-KW"/>
</dbReference>
<name>A0A154BVW3_ANASB</name>
<protein>
    <recommendedName>
        <fullName evidence="7">Probable 2-(5''-triphosphoribosyl)-3'-dephosphocoenzyme-A synthase</fullName>
        <shortName evidence="7">2-(5''-triphosphoribosyl)-3'-dephospho-CoA synthase</shortName>
        <ecNumber evidence="7">2.4.2.52</ecNumber>
    </recommendedName>
</protein>
<comment type="caution">
    <text evidence="8">The sequence shown here is derived from an EMBL/GenBank/DDBJ whole genome shotgun (WGS) entry which is preliminary data.</text>
</comment>
<dbReference type="InterPro" id="IPR005551">
    <property type="entry name" value="CitX"/>
</dbReference>
<dbReference type="Pfam" id="PF01874">
    <property type="entry name" value="CitG"/>
    <property type="match status" value="1"/>
</dbReference>
<keyword evidence="2 7" id="KW-0808">Transferase</keyword>
<dbReference type="GO" id="GO:0051191">
    <property type="term" value="P:prosthetic group biosynthetic process"/>
    <property type="evidence" value="ECO:0007669"/>
    <property type="project" value="InterPro"/>
</dbReference>
<dbReference type="PANTHER" id="PTHR30201">
    <property type="entry name" value="TRIPHOSPHORIBOSYL-DEPHOSPHO-COA SYNTHASE"/>
    <property type="match status" value="1"/>
</dbReference>
<evidence type="ECO:0000256" key="1">
    <source>
        <dbReference type="ARBA" id="ARBA00001210"/>
    </source>
</evidence>
<comment type="catalytic activity">
    <reaction evidence="1 7">
        <text>3'-dephospho-CoA + ATP = 2'-(5''-triphospho-alpha-D-ribosyl)-3'-dephospho-CoA + adenine</text>
        <dbReference type="Rhea" id="RHEA:15117"/>
        <dbReference type="ChEBI" id="CHEBI:16708"/>
        <dbReference type="ChEBI" id="CHEBI:30616"/>
        <dbReference type="ChEBI" id="CHEBI:57328"/>
        <dbReference type="ChEBI" id="CHEBI:61378"/>
        <dbReference type="EC" id="2.4.2.52"/>
    </reaction>
</comment>
<evidence type="ECO:0000313" key="9">
    <source>
        <dbReference type="Proteomes" id="UP000076268"/>
    </source>
</evidence>
<reference evidence="8 9" key="1">
    <citation type="submission" date="2016-02" db="EMBL/GenBank/DDBJ databases">
        <title>Anaerosporomusa subterraneum gen. nov., sp. nov., a spore-forming obligate anaerobe isolated from saprolite.</title>
        <authorList>
            <person name="Choi J.K."/>
            <person name="Shah M."/>
            <person name="Yee N."/>
        </authorList>
    </citation>
    <scope>NUCLEOTIDE SEQUENCE [LARGE SCALE GENOMIC DNA]</scope>
    <source>
        <strain evidence="8 9">RU4</strain>
    </source>
</reference>
<dbReference type="EC" id="2.4.2.52" evidence="7"/>
<dbReference type="InterPro" id="IPR002736">
    <property type="entry name" value="CitG"/>
</dbReference>
<evidence type="ECO:0000256" key="3">
    <source>
        <dbReference type="ARBA" id="ARBA00022695"/>
    </source>
</evidence>
<dbReference type="Pfam" id="PF03802">
    <property type="entry name" value="CitX"/>
    <property type="match status" value="1"/>
</dbReference>
<keyword evidence="3" id="KW-0548">Nucleotidyltransferase</keyword>
<keyword evidence="4 7" id="KW-0547">Nucleotide-binding</keyword>
<evidence type="ECO:0000313" key="8">
    <source>
        <dbReference type="EMBL" id="KYZ77920.1"/>
    </source>
</evidence>
<dbReference type="GO" id="GO:0050519">
    <property type="term" value="F:holo-citrate lyase synthase activity"/>
    <property type="evidence" value="ECO:0007669"/>
    <property type="project" value="UniProtKB-EC"/>
</dbReference>
<dbReference type="HAMAP" id="MF_00397">
    <property type="entry name" value="CitG"/>
    <property type="match status" value="1"/>
</dbReference>
<dbReference type="Proteomes" id="UP000076268">
    <property type="component" value="Unassembled WGS sequence"/>
</dbReference>
<keyword evidence="5 7" id="KW-0067">ATP-binding</keyword>
<accession>A0A154BVW3</accession>
<dbReference type="PANTHER" id="PTHR30201:SF2">
    <property type="entry name" value="2-(5''-TRIPHOSPHORIBOSYL)-3'-DEPHOSPHOCOENZYME-A SYNTHASE"/>
    <property type="match status" value="1"/>
</dbReference>
<organism evidence="8 9">
    <name type="scientific">Anaerosporomusa subterranea</name>
    <dbReference type="NCBI Taxonomy" id="1794912"/>
    <lineage>
        <taxon>Bacteria</taxon>
        <taxon>Bacillati</taxon>
        <taxon>Bacillota</taxon>
        <taxon>Negativicutes</taxon>
        <taxon>Acetonemataceae</taxon>
        <taxon>Anaerosporomusa</taxon>
    </lineage>
</organism>
<evidence type="ECO:0000256" key="6">
    <source>
        <dbReference type="ARBA" id="ARBA00048574"/>
    </source>
</evidence>
<dbReference type="OrthoDB" id="114886at2"/>
<evidence type="ECO:0000256" key="7">
    <source>
        <dbReference type="HAMAP-Rule" id="MF_00397"/>
    </source>
</evidence>
<dbReference type="GO" id="GO:0046917">
    <property type="term" value="F:triphosphoribosyl-dephospho-CoA synthase activity"/>
    <property type="evidence" value="ECO:0007669"/>
    <property type="project" value="UniProtKB-UniRule"/>
</dbReference>
<dbReference type="Gene3D" id="1.10.4200.10">
    <property type="entry name" value="Triphosphoribosyl-dephospho-CoA protein"/>
    <property type="match status" value="1"/>
</dbReference>
<dbReference type="NCBIfam" id="TIGR03124">
    <property type="entry name" value="citrate_citX"/>
    <property type="match status" value="1"/>
</dbReference>
<dbReference type="EMBL" id="LSGP01000005">
    <property type="protein sequence ID" value="KYZ77920.1"/>
    <property type="molecule type" value="Genomic_DNA"/>
</dbReference>
<evidence type="ECO:0000256" key="5">
    <source>
        <dbReference type="ARBA" id="ARBA00022840"/>
    </source>
</evidence>
<evidence type="ECO:0000256" key="2">
    <source>
        <dbReference type="ARBA" id="ARBA00022679"/>
    </source>
</evidence>
<dbReference type="AlphaFoldDB" id="A0A154BVW3"/>
<sequence length="465" mass="50990">MHELKLNDILAAKERRAAIREELRLLHAMPIISISLNIPGAVKDSEQIRAVFCQAVDSFRTQVTAKGWRIVEERIVYPKTGPFAVIAVNGESTELKQICVAIETTSDSARLYDIDVFAAGGEQISRNNFGLPERTCFICEKQAVTCMRERNHHIDELMQTVNRRLAISAAEQTNPWPKAVWNIGAWAVEAMLMEAACTPSPGLVDTDNSGAHQDMDFFTFIKSSSALTGAMLRCAVAGWNHREGDADLLPVLRQIGIEGEHAMFRVTQDVNTQKGLLFLLGILSAAAAMSIRQDARTRATDIFSRVSTICEGIVERELGKLHLGKQPAQLTAGERLYLEQGVTGIRGEMEKGLPSIQSYGLPALRQALEHGLTLNDSLVHSLIHLMLGVEDSTVLNRHGMSGLLVVKQEAQQAINAGGMLTAVGRERILAMDKLFITKNISPGGTADLLAATYFVHLLFTRAVSR</sequence>
<dbReference type="STRING" id="1794912.AXX12_16790"/>